<sequence length="199" mass="23010">MNPLEVKSVKEYNVLPVPRNVIRNFIEEWHYTHSINGLQSSYCFGLYCGDELIGAMIYGGLGMANVWKKYGETKEEVLELRRLCLIDDTKRNAESYFIGKTLKWLRKNTNVKTIVSYADPNHGHEGIIYKATNFTLVGKTTKTKVIKYGDKIYHDKAIRTKYKGELKPFAQRLVDALNSGEAYYIEQEPKNIYVKELIK</sequence>
<evidence type="ECO:0000313" key="2">
    <source>
        <dbReference type="Proteomes" id="UP000221448"/>
    </source>
</evidence>
<reference evidence="1 2" key="1">
    <citation type="submission" date="2017-08" db="EMBL/GenBank/DDBJ databases">
        <title>Sequence of Bacteriophage phiSHEF2, isolated from wastewater with target organism Enterococcus faecalis OS16.</title>
        <authorList>
            <person name="Stafford G.P."/>
            <person name="Al-Zubidi M.I."/>
        </authorList>
    </citation>
    <scope>NUCLEOTIDE SEQUENCE [LARGE SCALE GENOMIC DNA]</scope>
</reference>
<evidence type="ECO:0000313" key="1">
    <source>
        <dbReference type="EMBL" id="ASZ75548.1"/>
    </source>
</evidence>
<dbReference type="InterPro" id="IPR057895">
    <property type="entry name" value="Mom"/>
</dbReference>
<gene>
    <name evidence="1" type="ORF">phiSHEF2_23</name>
</gene>
<dbReference type="EMBL" id="MF678788">
    <property type="protein sequence ID" value="ASZ75548.1"/>
    <property type="molecule type" value="Genomic_DNA"/>
</dbReference>
<dbReference type="Pfam" id="PF25680">
    <property type="entry name" value="Mom"/>
    <property type="match status" value="1"/>
</dbReference>
<dbReference type="Proteomes" id="UP000221448">
    <property type="component" value="Segment"/>
</dbReference>
<organism evidence="1 2">
    <name type="scientific">Enterococcus phage phiSHEF2</name>
    <dbReference type="NCBI Taxonomy" id="2030922"/>
    <lineage>
        <taxon>Viruses</taxon>
        <taxon>Duplodnaviria</taxon>
        <taxon>Heunggongvirae</taxon>
        <taxon>Uroviricota</taxon>
        <taxon>Caudoviricetes</taxon>
        <taxon>Efquatrovirus</taxon>
        <taxon>Efquatrovirus SHEF2</taxon>
    </lineage>
</organism>
<accession>A0A249XU95</accession>
<protein>
    <recommendedName>
        <fullName evidence="3">DNA modification protein</fullName>
    </recommendedName>
</protein>
<evidence type="ECO:0008006" key="3">
    <source>
        <dbReference type="Google" id="ProtNLM"/>
    </source>
</evidence>
<keyword evidence="2" id="KW-1185">Reference proteome</keyword>
<dbReference type="OrthoDB" id="14132at10239"/>
<proteinExistence type="predicted"/>
<name>A0A249XU95_9CAUD</name>